<reference evidence="1" key="1">
    <citation type="submission" date="2018-10" db="EMBL/GenBank/DDBJ databases">
        <authorList>
            <consortium name="PulseNet: The National Subtyping Network for Foodborne Disease Surveillance"/>
            <person name="Tarr C.L."/>
            <person name="Trees E."/>
            <person name="Katz L.S."/>
            <person name="Carleton-Romer H.A."/>
            <person name="Stroika S."/>
            <person name="Kucerova Z."/>
            <person name="Roache K.F."/>
            <person name="Sabol A.L."/>
            <person name="Besser J."/>
            <person name="Gerner-Smidt P."/>
        </authorList>
    </citation>
    <scope>NUCLEOTIDE SEQUENCE [LARGE SCALE GENOMIC DNA]</scope>
    <source>
        <strain evidence="1">PNUSAS052121</strain>
    </source>
</reference>
<proteinExistence type="predicted"/>
<dbReference type="Proteomes" id="UP000839526">
    <property type="component" value="Unassembled WGS sequence"/>
</dbReference>
<sequence length="117" mass="12591">MIKKFMRLGPLELIILLCLLTALVNLLQYLGGREDGPPAAEGSIAICTLPTGSFDVIQRDGHLQPVDQKTGAVAGLLERWPNGEIQLTTAEGFAPNVTQCLSGKLNTEQLNSLPLHD</sequence>
<protein>
    <submittedName>
        <fullName evidence="1">Uncharacterized protein</fullName>
    </submittedName>
</protein>
<dbReference type="EMBL" id="RWAH01000051">
    <property type="protein sequence ID" value="MMS79853.1"/>
    <property type="molecule type" value="Genomic_DNA"/>
</dbReference>
<dbReference type="AlphaFoldDB" id="A0A403T7U0"/>
<evidence type="ECO:0000313" key="1">
    <source>
        <dbReference type="EMBL" id="MMS79853.1"/>
    </source>
</evidence>
<name>A0A403T7U0_SALER</name>
<organism evidence="1">
    <name type="scientific">Salmonella enterica</name>
    <name type="common">Salmonella choleraesuis</name>
    <dbReference type="NCBI Taxonomy" id="28901"/>
    <lineage>
        <taxon>Bacteria</taxon>
        <taxon>Pseudomonadati</taxon>
        <taxon>Pseudomonadota</taxon>
        <taxon>Gammaproteobacteria</taxon>
        <taxon>Enterobacterales</taxon>
        <taxon>Enterobacteriaceae</taxon>
        <taxon>Salmonella</taxon>
    </lineage>
</organism>
<accession>A0A403T7U0</accession>
<gene>
    <name evidence="1" type="ORF">D9O31_26005</name>
</gene>
<comment type="caution">
    <text evidence="1">The sequence shown here is derived from an EMBL/GenBank/DDBJ whole genome shotgun (WGS) entry which is preliminary data.</text>
</comment>